<proteinExistence type="predicted"/>
<feature type="compositionally biased region" description="Basic and acidic residues" evidence="1">
    <location>
        <begin position="1"/>
        <end position="41"/>
    </location>
</feature>
<evidence type="ECO:0000313" key="3">
    <source>
        <dbReference type="Proteomes" id="UP000306740"/>
    </source>
</evidence>
<gene>
    <name evidence="2" type="ORF">FHE65_34755</name>
</gene>
<feature type="region of interest" description="Disordered" evidence="1">
    <location>
        <begin position="1"/>
        <end position="45"/>
    </location>
</feature>
<protein>
    <submittedName>
        <fullName evidence="2">Uncharacterized protein</fullName>
    </submittedName>
</protein>
<evidence type="ECO:0000313" key="2">
    <source>
        <dbReference type="EMBL" id="TNC26012.1"/>
    </source>
</evidence>
<accession>A0A5C4M1S9</accession>
<dbReference type="RefSeq" id="WP_139107425.1">
    <property type="nucleotide sequence ID" value="NZ_VDFR01000248.1"/>
</dbReference>
<evidence type="ECO:0000256" key="1">
    <source>
        <dbReference type="SAM" id="MobiDB-lite"/>
    </source>
</evidence>
<reference evidence="2 3" key="1">
    <citation type="submission" date="2019-05" db="EMBL/GenBank/DDBJ databases">
        <title>Mumia sp. nov., isolated from the intestinal contents of plateau pika (Ochotona curzoniae) in the Qinghai-Tibet plateau of China.</title>
        <authorList>
            <person name="Tian Z."/>
        </authorList>
    </citation>
    <scope>NUCLEOTIDE SEQUENCE [LARGE SCALE GENOMIC DNA]</scope>
    <source>
        <strain evidence="3">527</strain>
    </source>
</reference>
<name>A0A5C4M1S9_9ACTN</name>
<comment type="caution">
    <text evidence="2">The sequence shown here is derived from an EMBL/GenBank/DDBJ whole genome shotgun (WGS) entry which is preliminary data.</text>
</comment>
<dbReference type="AlphaFoldDB" id="A0A5C4M1S9"/>
<dbReference type="Proteomes" id="UP000306740">
    <property type="component" value="Unassembled WGS sequence"/>
</dbReference>
<sequence length="62" mass="7440">MMREVDREGDREPRRERHARPDEAECARRQHDREHSCEHSQDTVSGRRRWVAGCSPCRRPLT</sequence>
<dbReference type="EMBL" id="VDFR01000248">
    <property type="protein sequence ID" value="TNC26012.1"/>
    <property type="molecule type" value="Genomic_DNA"/>
</dbReference>
<organism evidence="2 3">
    <name type="scientific">Mumia zhuanghuii</name>
    <dbReference type="NCBI Taxonomy" id="2585211"/>
    <lineage>
        <taxon>Bacteria</taxon>
        <taxon>Bacillati</taxon>
        <taxon>Actinomycetota</taxon>
        <taxon>Actinomycetes</taxon>
        <taxon>Propionibacteriales</taxon>
        <taxon>Nocardioidaceae</taxon>
        <taxon>Mumia</taxon>
    </lineage>
</organism>